<organism evidence="1 2">
    <name type="scientific">Pinctada imbricata</name>
    <name type="common">Atlantic pearl-oyster</name>
    <name type="synonym">Pinctada martensii</name>
    <dbReference type="NCBI Taxonomy" id="66713"/>
    <lineage>
        <taxon>Eukaryota</taxon>
        <taxon>Metazoa</taxon>
        <taxon>Spiralia</taxon>
        <taxon>Lophotrochozoa</taxon>
        <taxon>Mollusca</taxon>
        <taxon>Bivalvia</taxon>
        <taxon>Autobranchia</taxon>
        <taxon>Pteriomorphia</taxon>
        <taxon>Pterioida</taxon>
        <taxon>Pterioidea</taxon>
        <taxon>Pteriidae</taxon>
        <taxon>Pinctada</taxon>
    </lineage>
</organism>
<dbReference type="Pfam" id="PF09612">
    <property type="entry name" value="HtrL_YibB"/>
    <property type="match status" value="1"/>
</dbReference>
<reference evidence="1" key="1">
    <citation type="submission" date="2019-08" db="EMBL/GenBank/DDBJ databases">
        <title>The improved chromosome-level genome for the pearl oyster Pinctada fucata martensii using PacBio sequencing and Hi-C.</title>
        <authorList>
            <person name="Zheng Z."/>
        </authorList>
    </citation>
    <scope>NUCLEOTIDE SEQUENCE</scope>
    <source>
        <strain evidence="1">ZZ-2019</strain>
        <tissue evidence="1">Adductor muscle</tissue>
    </source>
</reference>
<name>A0AA89CBF6_PINIB</name>
<proteinExistence type="predicted"/>
<dbReference type="Proteomes" id="UP001186944">
    <property type="component" value="Unassembled WGS sequence"/>
</dbReference>
<dbReference type="EMBL" id="VSWD01000001">
    <property type="protein sequence ID" value="KAK3108207.1"/>
    <property type="molecule type" value="Genomic_DNA"/>
</dbReference>
<dbReference type="InterPro" id="IPR011735">
    <property type="entry name" value="WlaTC/HtrL_glycosyltransf"/>
</dbReference>
<sequence length="284" mass="33738">MQKWKNTNRSLTVVSAFFDIGKFPKGGLSNLRGKSTYHQWGKVFRYLNNPLVVYTDSAAFTKWMRKVRNNKKESTHILLISRKDNCLWPFEIMPRIRKLYSKTGYPKHYPNTYLPEYTSLTHSKQPILADSAERNFFRTDYFCWLDIGYFRDIVRRRKEFWLEVPSDFDETKIGVTRVYNVDLDNTSSRSIILQNKNWVGGGLFLGIPETISKFHEQYKSAVFQYLDKDLMNVEQQILYAMYAENEGQNHPKDVDLQLYIPGQRRVMNTNPWFYLGYLMYSEKT</sequence>
<dbReference type="AlphaFoldDB" id="A0AA89CBF6"/>
<keyword evidence="2" id="KW-1185">Reference proteome</keyword>
<gene>
    <name evidence="1" type="ORF">FSP39_003190</name>
</gene>
<accession>A0AA89CBF6</accession>
<evidence type="ECO:0000313" key="2">
    <source>
        <dbReference type="Proteomes" id="UP001186944"/>
    </source>
</evidence>
<comment type="caution">
    <text evidence="1">The sequence shown here is derived from an EMBL/GenBank/DDBJ whole genome shotgun (WGS) entry which is preliminary data.</text>
</comment>
<evidence type="ECO:0000313" key="1">
    <source>
        <dbReference type="EMBL" id="KAK3108207.1"/>
    </source>
</evidence>
<protein>
    <submittedName>
        <fullName evidence="1">Uncharacterized protein</fullName>
    </submittedName>
</protein>